<feature type="domain" description="HTH cro/C1-type" evidence="1">
    <location>
        <begin position="236"/>
        <end position="291"/>
    </location>
</feature>
<keyword evidence="3" id="KW-1185">Reference proteome</keyword>
<dbReference type="Pfam" id="PF13426">
    <property type="entry name" value="PAS_9"/>
    <property type="match status" value="2"/>
</dbReference>
<dbReference type="RefSeq" id="WP_210663458.1">
    <property type="nucleotide sequence ID" value="NZ_JAGKSP010000017.1"/>
</dbReference>
<dbReference type="CDD" id="cd00093">
    <property type="entry name" value="HTH_XRE"/>
    <property type="match status" value="1"/>
</dbReference>
<dbReference type="InterPro" id="IPR001387">
    <property type="entry name" value="Cro/C1-type_HTH"/>
</dbReference>
<dbReference type="SUPFAM" id="SSF47413">
    <property type="entry name" value="lambda repressor-like DNA-binding domains"/>
    <property type="match status" value="1"/>
</dbReference>
<name>A0ABS5CKK7_9BACL</name>
<comment type="caution">
    <text evidence="2">The sequence shown here is derived from an EMBL/GenBank/DDBJ whole genome shotgun (WGS) entry which is preliminary data.</text>
</comment>
<organism evidence="2 3">
    <name type="scientific">Paenibacillus lignilyticus</name>
    <dbReference type="NCBI Taxonomy" id="1172615"/>
    <lineage>
        <taxon>Bacteria</taxon>
        <taxon>Bacillati</taxon>
        <taxon>Bacillota</taxon>
        <taxon>Bacilli</taxon>
        <taxon>Bacillales</taxon>
        <taxon>Paenibacillaceae</taxon>
        <taxon>Paenibacillus</taxon>
    </lineage>
</organism>
<evidence type="ECO:0000259" key="1">
    <source>
        <dbReference type="PROSITE" id="PS50943"/>
    </source>
</evidence>
<evidence type="ECO:0000313" key="2">
    <source>
        <dbReference type="EMBL" id="MBP3966356.1"/>
    </source>
</evidence>
<accession>A0ABS5CKK7</accession>
<dbReference type="Gene3D" id="3.30.450.20">
    <property type="entry name" value="PAS domain"/>
    <property type="match status" value="1"/>
</dbReference>
<dbReference type="PROSITE" id="PS50943">
    <property type="entry name" value="HTH_CROC1"/>
    <property type="match status" value="1"/>
</dbReference>
<reference evidence="2 3" key="1">
    <citation type="submission" date="2021-04" db="EMBL/GenBank/DDBJ databases">
        <title>Paenibacillus sp. DLE-14 whole genome sequence.</title>
        <authorList>
            <person name="Ham Y.J."/>
        </authorList>
    </citation>
    <scope>NUCLEOTIDE SEQUENCE [LARGE SCALE GENOMIC DNA]</scope>
    <source>
        <strain evidence="2 3">DLE-14</strain>
    </source>
</reference>
<dbReference type="EMBL" id="JAGKSP010000017">
    <property type="protein sequence ID" value="MBP3966356.1"/>
    <property type="molecule type" value="Genomic_DNA"/>
</dbReference>
<dbReference type="SMART" id="SM00530">
    <property type="entry name" value="HTH_XRE"/>
    <property type="match status" value="1"/>
</dbReference>
<evidence type="ECO:0000313" key="3">
    <source>
        <dbReference type="Proteomes" id="UP000673394"/>
    </source>
</evidence>
<gene>
    <name evidence="2" type="ORF">I8J30_26995</name>
</gene>
<dbReference type="InterPro" id="IPR000014">
    <property type="entry name" value="PAS"/>
</dbReference>
<dbReference type="InterPro" id="IPR010982">
    <property type="entry name" value="Lambda_DNA-bd_dom_sf"/>
</dbReference>
<proteinExistence type="predicted"/>
<dbReference type="Gene3D" id="1.10.260.40">
    <property type="entry name" value="lambda repressor-like DNA-binding domains"/>
    <property type="match status" value="1"/>
</dbReference>
<sequence length="293" mass="33186">MTLLTAIFHTIRTPLAVVVGRGDDIRFNRANKAFSNLVGCSEAELAGLPPSRLFSAWNNNNLLTSISSETVLLDRPKPDEPQRLLLTWEAVKDTEEPAYLLTAEDITAKTWIDTMSSSKKVMFSGILNDRYVIERYYQHDSAPLYGRLFRIEQESLHEFFNNHDRDRLFYALEQAALHNRMDRIVVQTKLAANTAQLELHITFRPFYSGDGVLKHFGFIVTDVQTISEAIDPSVTLKVLMARSYMSAQQLSIETGISLQTISKLRNGKIGKPQRQTAMLIASKLNVTPQDIWP</sequence>
<protein>
    <submittedName>
        <fullName evidence="2">Helix-turn-helix domain-containing protein</fullName>
    </submittedName>
</protein>
<dbReference type="Proteomes" id="UP000673394">
    <property type="component" value="Unassembled WGS sequence"/>
</dbReference>
<dbReference type="Pfam" id="PF13443">
    <property type="entry name" value="HTH_26"/>
    <property type="match status" value="1"/>
</dbReference>